<evidence type="ECO:0000313" key="11">
    <source>
        <dbReference type="Proteomes" id="UP000260812"/>
    </source>
</evidence>
<reference evidence="10 11" key="1">
    <citation type="submission" date="2018-08" db="EMBL/GenBank/DDBJ databases">
        <title>A genome reference for cultivated species of the human gut microbiota.</title>
        <authorList>
            <person name="Zou Y."/>
            <person name="Xue W."/>
            <person name="Luo G."/>
        </authorList>
    </citation>
    <scope>NUCLEOTIDE SEQUENCE [LARGE SCALE GENOMIC DNA]</scope>
    <source>
        <strain evidence="10 11">TF05-5AC</strain>
    </source>
</reference>
<evidence type="ECO:0000256" key="6">
    <source>
        <dbReference type="ARBA" id="ARBA00022989"/>
    </source>
</evidence>
<keyword evidence="4" id="KW-1003">Cell membrane</keyword>
<feature type="transmembrane region" description="Helical" evidence="9">
    <location>
        <begin position="187"/>
        <end position="210"/>
    </location>
</feature>
<evidence type="ECO:0000256" key="2">
    <source>
        <dbReference type="ARBA" id="ARBA00009773"/>
    </source>
</evidence>
<keyword evidence="6 9" id="KW-1133">Transmembrane helix</keyword>
<proteinExistence type="inferred from homology"/>
<keyword evidence="3" id="KW-0813">Transport</keyword>
<dbReference type="GO" id="GO:0005886">
    <property type="term" value="C:plasma membrane"/>
    <property type="evidence" value="ECO:0007669"/>
    <property type="project" value="UniProtKB-SubCell"/>
</dbReference>
<evidence type="ECO:0000256" key="9">
    <source>
        <dbReference type="SAM" id="Phobius"/>
    </source>
</evidence>
<evidence type="ECO:0000256" key="3">
    <source>
        <dbReference type="ARBA" id="ARBA00022448"/>
    </source>
</evidence>
<evidence type="ECO:0000313" key="10">
    <source>
        <dbReference type="EMBL" id="RGE64011.1"/>
    </source>
</evidence>
<dbReference type="PANTHER" id="PTHR21716">
    <property type="entry name" value="TRANSMEMBRANE PROTEIN"/>
    <property type="match status" value="1"/>
</dbReference>
<dbReference type="Pfam" id="PF01594">
    <property type="entry name" value="AI-2E_transport"/>
    <property type="match status" value="1"/>
</dbReference>
<evidence type="ECO:0000256" key="5">
    <source>
        <dbReference type="ARBA" id="ARBA00022692"/>
    </source>
</evidence>
<feature type="transmembrane region" description="Helical" evidence="9">
    <location>
        <begin position="254"/>
        <end position="271"/>
    </location>
</feature>
<protein>
    <submittedName>
        <fullName evidence="10">AI-2E family transporter</fullName>
    </submittedName>
</protein>
<dbReference type="GeneID" id="97985826"/>
<sequence>MKFRWDKKYLYWGITALLVIGASICLFFLMFRGANFKDGVSKIIAISMPIIDGLILAYLLTPVLNFIEHKALKYIFKKKRGDMTEKQRKMLRMSAITLTLLFVVFIIYAFCSMVLPQLFKSIQSIVFQFPVYVNNLTVWLEKVLADNPDVETFINDLISTYTPELKNWMNETLLPQMNAVLKVVSNYAFSLLKAMWNLIIGLIISVYIMGSKEKFFGQAKKTVYAAMDIKRANAFIEDIRFVHRTFGGFISGKLLDSLIIGILCFAGTSIMGTPYPVLISVIIGVTNIVPFFGPYLGAIPSAVLILMIDPMQCLYFLIFILILQQFDGNILGPKILGDSTGLSSFWVIFSITLFGGIMGVPGMVIGVPTFAVIYALCRRRINRNLKKKNLPTETDEYKNLGSIKEGSREFVPYQPENVDGKPAEKAGSASESSVKGTDDDREDK</sequence>
<feature type="transmembrane region" description="Helical" evidence="9">
    <location>
        <begin position="9"/>
        <end position="31"/>
    </location>
</feature>
<feature type="transmembrane region" description="Helical" evidence="9">
    <location>
        <begin position="90"/>
        <end position="110"/>
    </location>
</feature>
<gene>
    <name evidence="10" type="ORF">DXC51_02730</name>
</gene>
<dbReference type="AlphaFoldDB" id="A0A3E3IAH1"/>
<comment type="subcellular location">
    <subcellularLocation>
        <location evidence="1">Cell membrane</location>
        <topology evidence="1">Multi-pass membrane protein</topology>
    </subcellularLocation>
</comment>
<name>A0A3E3IAH1_9FIRM</name>
<keyword evidence="11" id="KW-1185">Reference proteome</keyword>
<feature type="transmembrane region" description="Helical" evidence="9">
    <location>
        <begin position="277"/>
        <end position="296"/>
    </location>
</feature>
<dbReference type="GO" id="GO:0055085">
    <property type="term" value="P:transmembrane transport"/>
    <property type="evidence" value="ECO:0007669"/>
    <property type="project" value="TreeGrafter"/>
</dbReference>
<evidence type="ECO:0000256" key="7">
    <source>
        <dbReference type="ARBA" id="ARBA00023136"/>
    </source>
</evidence>
<feature type="transmembrane region" description="Helical" evidence="9">
    <location>
        <begin position="344"/>
        <end position="377"/>
    </location>
</feature>
<feature type="region of interest" description="Disordered" evidence="8">
    <location>
        <begin position="406"/>
        <end position="444"/>
    </location>
</feature>
<keyword evidence="5 9" id="KW-0812">Transmembrane</keyword>
<comment type="similarity">
    <text evidence="2">Belongs to the autoinducer-2 exporter (AI-2E) (TC 2.A.86) family.</text>
</comment>
<feature type="transmembrane region" description="Helical" evidence="9">
    <location>
        <begin position="43"/>
        <end position="69"/>
    </location>
</feature>
<evidence type="ECO:0000256" key="8">
    <source>
        <dbReference type="SAM" id="MobiDB-lite"/>
    </source>
</evidence>
<dbReference type="Proteomes" id="UP000260812">
    <property type="component" value="Unassembled WGS sequence"/>
</dbReference>
<dbReference type="EMBL" id="QVLV01000002">
    <property type="protein sequence ID" value="RGE64011.1"/>
    <property type="molecule type" value="Genomic_DNA"/>
</dbReference>
<evidence type="ECO:0000256" key="1">
    <source>
        <dbReference type="ARBA" id="ARBA00004651"/>
    </source>
</evidence>
<evidence type="ECO:0000256" key="4">
    <source>
        <dbReference type="ARBA" id="ARBA00022475"/>
    </source>
</evidence>
<feature type="transmembrane region" description="Helical" evidence="9">
    <location>
        <begin position="303"/>
        <end position="324"/>
    </location>
</feature>
<organism evidence="10 11">
    <name type="scientific">Eisenbergiella massiliensis</name>
    <dbReference type="NCBI Taxonomy" id="1720294"/>
    <lineage>
        <taxon>Bacteria</taxon>
        <taxon>Bacillati</taxon>
        <taxon>Bacillota</taxon>
        <taxon>Clostridia</taxon>
        <taxon>Lachnospirales</taxon>
        <taxon>Lachnospiraceae</taxon>
        <taxon>Eisenbergiella</taxon>
    </lineage>
</organism>
<dbReference type="InterPro" id="IPR002549">
    <property type="entry name" value="AI-2E-like"/>
</dbReference>
<accession>A0A3E3IAH1</accession>
<keyword evidence="7 9" id="KW-0472">Membrane</keyword>
<dbReference type="RefSeq" id="WP_117543636.1">
    <property type="nucleotide sequence ID" value="NZ_JBKUNB010000003.1"/>
</dbReference>
<dbReference type="PANTHER" id="PTHR21716:SF53">
    <property type="entry name" value="PERMEASE PERM-RELATED"/>
    <property type="match status" value="1"/>
</dbReference>
<comment type="caution">
    <text evidence="10">The sequence shown here is derived from an EMBL/GenBank/DDBJ whole genome shotgun (WGS) entry which is preliminary data.</text>
</comment>